<dbReference type="EMBL" id="KP211844">
    <property type="protein sequence ID" value="ANV79647.1"/>
    <property type="molecule type" value="Genomic_DNA"/>
</dbReference>
<reference evidence="7" key="1">
    <citation type="submission" date="2014-11" db="EMBL/GenBank/DDBJ databases">
        <authorList>
            <person name="Zhu J."/>
            <person name="Qi W."/>
            <person name="Song R."/>
        </authorList>
    </citation>
    <scope>NUCLEOTIDE SEQUENCE</scope>
</reference>
<evidence type="ECO:0000256" key="2">
    <source>
        <dbReference type="ARBA" id="ARBA00022723"/>
    </source>
</evidence>
<evidence type="ECO:0000313" key="7">
    <source>
        <dbReference type="EMBL" id="ANV79647.1"/>
    </source>
</evidence>
<reference evidence="7" key="2">
    <citation type="journal article" date="2015" name="ISME J.">
        <title>A new class of marine Euryarchaeota group II from the Mediterranean deep chlorophyll maximum.</title>
        <authorList>
            <person name="Martin-Cuadrado A.B."/>
            <person name="Garcia-Heredia I."/>
            <person name="Molto A.G."/>
            <person name="Lopez-Ubeda R."/>
            <person name="Kimes N."/>
            <person name="Lopez-Garcia P."/>
            <person name="Moreira D."/>
            <person name="Rodriguez-Valera F."/>
        </authorList>
    </citation>
    <scope>NUCLEOTIDE SEQUENCE</scope>
</reference>
<dbReference type="PANTHER" id="PTHR22960:SF0">
    <property type="entry name" value="MOLYBDENUM COFACTOR BIOSYNTHESIS PROTEIN 1"/>
    <property type="match status" value="1"/>
</dbReference>
<dbReference type="Pfam" id="PF04055">
    <property type="entry name" value="Radical_SAM"/>
    <property type="match status" value="1"/>
</dbReference>
<keyword evidence="3" id="KW-0408">Iron</keyword>
<evidence type="ECO:0000256" key="5">
    <source>
        <dbReference type="ARBA" id="ARBA00023150"/>
    </source>
</evidence>
<protein>
    <recommendedName>
        <fullName evidence="6">Radical SAM core domain-containing protein</fullName>
    </recommendedName>
</protein>
<dbReference type="SUPFAM" id="SSF102114">
    <property type="entry name" value="Radical SAM enzymes"/>
    <property type="match status" value="1"/>
</dbReference>
<dbReference type="InterPro" id="IPR007197">
    <property type="entry name" value="rSAM"/>
</dbReference>
<keyword evidence="5" id="KW-0501">Molybdenum cofactor biosynthesis</keyword>
<evidence type="ECO:0000256" key="4">
    <source>
        <dbReference type="ARBA" id="ARBA00023014"/>
    </source>
</evidence>
<dbReference type="GO" id="GO:0061798">
    <property type="term" value="F:GTP 3',8'-cyclase activity"/>
    <property type="evidence" value="ECO:0007669"/>
    <property type="project" value="TreeGrafter"/>
</dbReference>
<dbReference type="AlphaFoldDB" id="A0A1B1TBI9"/>
<keyword evidence="4" id="KW-0411">Iron-sulfur</keyword>
<evidence type="ECO:0000256" key="1">
    <source>
        <dbReference type="ARBA" id="ARBA00022691"/>
    </source>
</evidence>
<dbReference type="PANTHER" id="PTHR22960">
    <property type="entry name" value="MOLYBDOPTERIN COFACTOR SYNTHESIS PROTEIN A"/>
    <property type="match status" value="1"/>
</dbReference>
<dbReference type="GO" id="GO:0006777">
    <property type="term" value="P:Mo-molybdopterin cofactor biosynthetic process"/>
    <property type="evidence" value="ECO:0007669"/>
    <property type="project" value="UniProtKB-KW"/>
</dbReference>
<dbReference type="GO" id="GO:0051536">
    <property type="term" value="F:iron-sulfur cluster binding"/>
    <property type="evidence" value="ECO:0007669"/>
    <property type="project" value="UniProtKB-KW"/>
</dbReference>
<evidence type="ECO:0000256" key="3">
    <source>
        <dbReference type="ARBA" id="ARBA00023004"/>
    </source>
</evidence>
<dbReference type="GO" id="GO:0061799">
    <property type="term" value="F:cyclic pyranopterin monophosphate synthase activity"/>
    <property type="evidence" value="ECO:0007669"/>
    <property type="project" value="TreeGrafter"/>
</dbReference>
<keyword evidence="2" id="KW-0479">Metal-binding</keyword>
<dbReference type="InterPro" id="IPR013785">
    <property type="entry name" value="Aldolase_TIM"/>
</dbReference>
<sequence>MIRDLDDELDIAMTTNGVLLRKNIQLLKQSGLDRVTVSLDSLDQQLFKEITDSNYDSSRCFRWHRISY</sequence>
<dbReference type="InterPro" id="IPR050105">
    <property type="entry name" value="MoCo_biosynth_MoaA/MoaC"/>
</dbReference>
<feature type="domain" description="Radical SAM core" evidence="6">
    <location>
        <begin position="6"/>
        <end position="56"/>
    </location>
</feature>
<dbReference type="CDD" id="cd01335">
    <property type="entry name" value="Radical_SAM"/>
    <property type="match status" value="1"/>
</dbReference>
<organism evidence="7">
    <name type="scientific">uncultured Poseidoniia archaeon</name>
    <dbReference type="NCBI Taxonomy" id="1697135"/>
    <lineage>
        <taxon>Archaea</taxon>
        <taxon>Methanobacteriati</taxon>
        <taxon>Thermoplasmatota</taxon>
        <taxon>Candidatus Poseidoniia</taxon>
        <taxon>environmental samples</taxon>
    </lineage>
</organism>
<dbReference type="InterPro" id="IPR058240">
    <property type="entry name" value="rSAM_sf"/>
</dbReference>
<keyword evidence="1" id="KW-0949">S-adenosyl-L-methionine</keyword>
<dbReference type="Gene3D" id="3.20.20.70">
    <property type="entry name" value="Aldolase class I"/>
    <property type="match status" value="1"/>
</dbReference>
<accession>A0A1B1TBI9</accession>
<proteinExistence type="predicted"/>
<name>A0A1B1TBI9_9ARCH</name>
<evidence type="ECO:0000259" key="6">
    <source>
        <dbReference type="Pfam" id="PF04055"/>
    </source>
</evidence>
<dbReference type="GO" id="GO:0046872">
    <property type="term" value="F:metal ion binding"/>
    <property type="evidence" value="ECO:0007669"/>
    <property type="project" value="UniProtKB-KW"/>
</dbReference>